<accession>A0A2A5WTJ5</accession>
<dbReference type="Proteomes" id="UP000219327">
    <property type="component" value="Unassembled WGS sequence"/>
</dbReference>
<feature type="region of interest" description="Disordered" evidence="1">
    <location>
        <begin position="1"/>
        <end position="32"/>
    </location>
</feature>
<evidence type="ECO:0008006" key="4">
    <source>
        <dbReference type="Google" id="ProtNLM"/>
    </source>
</evidence>
<comment type="caution">
    <text evidence="2">The sequence shown here is derived from an EMBL/GenBank/DDBJ whole genome shotgun (WGS) entry which is preliminary data.</text>
</comment>
<proteinExistence type="predicted"/>
<protein>
    <recommendedName>
        <fullName evidence="4">DinB-like domain-containing protein</fullName>
    </recommendedName>
</protein>
<name>A0A2A5WTJ5_9GAMM</name>
<organism evidence="2 3">
    <name type="scientific">OM182 bacterium MED-G24</name>
    <dbReference type="NCBI Taxonomy" id="1986255"/>
    <lineage>
        <taxon>Bacteria</taxon>
        <taxon>Pseudomonadati</taxon>
        <taxon>Pseudomonadota</taxon>
        <taxon>Gammaproteobacteria</taxon>
        <taxon>OMG group</taxon>
        <taxon>OM182 clade</taxon>
    </lineage>
</organism>
<sequence>MLATLGNRLSSLTEPDKTLSVSSSSDDTLDPVPMQSSLRREFSFLCSHATHHLAVIALIMGQFGLVAPPSLGVAASTKKHLQESSASVVAD</sequence>
<feature type="compositionally biased region" description="Low complexity" evidence="1">
    <location>
        <begin position="18"/>
        <end position="32"/>
    </location>
</feature>
<evidence type="ECO:0000313" key="3">
    <source>
        <dbReference type="Proteomes" id="UP000219327"/>
    </source>
</evidence>
<evidence type="ECO:0000256" key="1">
    <source>
        <dbReference type="SAM" id="MobiDB-lite"/>
    </source>
</evidence>
<evidence type="ECO:0000313" key="2">
    <source>
        <dbReference type="EMBL" id="PDH39583.1"/>
    </source>
</evidence>
<dbReference type="AlphaFoldDB" id="A0A2A5WTJ5"/>
<dbReference type="EMBL" id="NTKD01000022">
    <property type="protein sequence ID" value="PDH39583.1"/>
    <property type="molecule type" value="Genomic_DNA"/>
</dbReference>
<reference evidence="2 3" key="1">
    <citation type="submission" date="2017-08" db="EMBL/GenBank/DDBJ databases">
        <title>Fine stratification of microbial communities through a metagenomic profile of the photic zone.</title>
        <authorList>
            <person name="Haro-Moreno J.M."/>
            <person name="Lopez-Perez M."/>
            <person name="De La Torre J."/>
            <person name="Picazo A."/>
            <person name="Camacho A."/>
            <person name="Rodriguez-Valera F."/>
        </authorList>
    </citation>
    <scope>NUCLEOTIDE SEQUENCE [LARGE SCALE GENOMIC DNA]</scope>
    <source>
        <strain evidence="2">MED-G24</strain>
    </source>
</reference>
<gene>
    <name evidence="2" type="ORF">CNE99_05290</name>
</gene>